<feature type="region of interest" description="Disordered" evidence="1">
    <location>
        <begin position="251"/>
        <end position="298"/>
    </location>
</feature>
<dbReference type="EMBL" id="JAINUG010002477">
    <property type="protein sequence ID" value="KAJ8349169.1"/>
    <property type="molecule type" value="Genomic_DNA"/>
</dbReference>
<gene>
    <name evidence="2" type="ORF">AAFF_G00185320</name>
</gene>
<evidence type="ECO:0000313" key="3">
    <source>
        <dbReference type="Proteomes" id="UP001221898"/>
    </source>
</evidence>
<proteinExistence type="predicted"/>
<sequence length="387" mass="42470">MLAHKRASARPRPTNARSPEGISTRGGLKSSASIETRSPSGRAEGVRSPTPACPRPDKREEAEPARKKDTKTSSHNGSESKSLCWERRDSGKGEHRKQGDSRPTSPEGPGRTGGFAGEREPRQACRDLPGQELACRARGRDPENVYTVSGVPSINPLPKPQRTFQHHTPTRPQPPPPQGLGGQAEPPPLPSIPLPLPPAPAHLPPARGEQEAWSDRSRDSSNRKSYEFGGDVHSCPQRLQGRLAELRASQLQAAGPSRKTNRDGGVASPPNQPPSHPQQPRRHASASPGTLQRRRRKSQGNGRLFEYFLVVALHKARLVPPYLPGGHTAVPSQGDKTRVYVSWCDRTVLFNGSWRSFKFMRETEDQLKVPQFCFPDAKDWGTCDSFA</sequence>
<evidence type="ECO:0000313" key="2">
    <source>
        <dbReference type="EMBL" id="KAJ8349169.1"/>
    </source>
</evidence>
<protein>
    <submittedName>
        <fullName evidence="2">Uncharacterized protein</fullName>
    </submittedName>
</protein>
<feature type="non-terminal residue" evidence="2">
    <location>
        <position position="1"/>
    </location>
</feature>
<dbReference type="AlphaFoldDB" id="A0AAD7R0B2"/>
<feature type="compositionally biased region" description="Basic and acidic residues" evidence="1">
    <location>
        <begin position="208"/>
        <end position="226"/>
    </location>
</feature>
<comment type="caution">
    <text evidence="2">The sequence shown here is derived from an EMBL/GenBank/DDBJ whole genome shotgun (WGS) entry which is preliminary data.</text>
</comment>
<feature type="compositionally biased region" description="Basic and acidic residues" evidence="1">
    <location>
        <begin position="55"/>
        <end position="72"/>
    </location>
</feature>
<evidence type="ECO:0000256" key="1">
    <source>
        <dbReference type="SAM" id="MobiDB-lite"/>
    </source>
</evidence>
<dbReference type="Proteomes" id="UP001221898">
    <property type="component" value="Unassembled WGS sequence"/>
</dbReference>
<feature type="region of interest" description="Disordered" evidence="1">
    <location>
        <begin position="1"/>
        <end position="234"/>
    </location>
</feature>
<organism evidence="2 3">
    <name type="scientific">Aldrovandia affinis</name>
    <dbReference type="NCBI Taxonomy" id="143900"/>
    <lineage>
        <taxon>Eukaryota</taxon>
        <taxon>Metazoa</taxon>
        <taxon>Chordata</taxon>
        <taxon>Craniata</taxon>
        <taxon>Vertebrata</taxon>
        <taxon>Euteleostomi</taxon>
        <taxon>Actinopterygii</taxon>
        <taxon>Neopterygii</taxon>
        <taxon>Teleostei</taxon>
        <taxon>Notacanthiformes</taxon>
        <taxon>Halosauridae</taxon>
        <taxon>Aldrovandia</taxon>
    </lineage>
</organism>
<keyword evidence="3" id="KW-1185">Reference proteome</keyword>
<name>A0AAD7R0B2_9TELE</name>
<feature type="compositionally biased region" description="Pro residues" evidence="1">
    <location>
        <begin position="185"/>
        <end position="203"/>
    </location>
</feature>
<feature type="compositionally biased region" description="Basic and acidic residues" evidence="1">
    <location>
        <begin position="84"/>
        <end position="100"/>
    </location>
</feature>
<accession>A0AAD7R0B2</accession>
<reference evidence="2" key="1">
    <citation type="journal article" date="2023" name="Science">
        <title>Genome structures resolve the early diversification of teleost fishes.</title>
        <authorList>
            <person name="Parey E."/>
            <person name="Louis A."/>
            <person name="Montfort J."/>
            <person name="Bouchez O."/>
            <person name="Roques C."/>
            <person name="Iampietro C."/>
            <person name="Lluch J."/>
            <person name="Castinel A."/>
            <person name="Donnadieu C."/>
            <person name="Desvignes T."/>
            <person name="Floi Bucao C."/>
            <person name="Jouanno E."/>
            <person name="Wen M."/>
            <person name="Mejri S."/>
            <person name="Dirks R."/>
            <person name="Jansen H."/>
            <person name="Henkel C."/>
            <person name="Chen W.J."/>
            <person name="Zahm M."/>
            <person name="Cabau C."/>
            <person name="Klopp C."/>
            <person name="Thompson A.W."/>
            <person name="Robinson-Rechavi M."/>
            <person name="Braasch I."/>
            <person name="Lecointre G."/>
            <person name="Bobe J."/>
            <person name="Postlethwait J.H."/>
            <person name="Berthelot C."/>
            <person name="Roest Crollius H."/>
            <person name="Guiguen Y."/>
        </authorList>
    </citation>
    <scope>NUCLEOTIDE SEQUENCE</scope>
    <source>
        <strain evidence="2">NC1722</strain>
    </source>
</reference>
<feature type="compositionally biased region" description="Polar residues" evidence="1">
    <location>
        <begin position="30"/>
        <end position="39"/>
    </location>
</feature>